<organism evidence="2 3">
    <name type="scientific">Arenimonas maotaiensis</name>
    <dbReference type="NCBI Taxonomy" id="1446479"/>
    <lineage>
        <taxon>Bacteria</taxon>
        <taxon>Pseudomonadati</taxon>
        <taxon>Pseudomonadota</taxon>
        <taxon>Gammaproteobacteria</taxon>
        <taxon>Lysobacterales</taxon>
        <taxon>Lysobacteraceae</taxon>
        <taxon>Arenimonas</taxon>
    </lineage>
</organism>
<accession>A0A917CD56</accession>
<reference evidence="2" key="2">
    <citation type="submission" date="2020-09" db="EMBL/GenBank/DDBJ databases">
        <authorList>
            <person name="Sun Q."/>
            <person name="Zhou Y."/>
        </authorList>
    </citation>
    <scope>NUCLEOTIDE SEQUENCE</scope>
    <source>
        <strain evidence="2">CGMCC 1.12726</strain>
    </source>
</reference>
<name>A0A917CD56_9GAMM</name>
<dbReference type="InterPro" id="IPR010699">
    <property type="entry name" value="DUF1275"/>
</dbReference>
<sequence>MITRLPRWVLVYAALLAFMAGIINVVGFLSFEHQAVTHLTGTTTLLSAALAGGQGGMALHLLAVLGSFFAGAALSGLIIGDSILRLGRRYGVALLMESAVLILAVRYLQDGANLGIYLAGLACGLQNAMATTFSGTVIRTSHVTGMFTDLGIYFGHLLRRAPVERRRVIISLTVIGGFVAGGVSGALGFQPWGFGVLYVPAGLAAGLALVYAGYRWRTAGQGG</sequence>
<feature type="transmembrane region" description="Helical" evidence="1">
    <location>
        <begin position="195"/>
        <end position="214"/>
    </location>
</feature>
<dbReference type="Proteomes" id="UP000632858">
    <property type="component" value="Unassembled WGS sequence"/>
</dbReference>
<dbReference type="EMBL" id="BMFO01000001">
    <property type="protein sequence ID" value="GGF84834.1"/>
    <property type="molecule type" value="Genomic_DNA"/>
</dbReference>
<gene>
    <name evidence="2" type="ORF">GCM10010960_03590</name>
</gene>
<dbReference type="PANTHER" id="PTHR37314:SF4">
    <property type="entry name" value="UPF0700 TRANSMEMBRANE PROTEIN YOAK"/>
    <property type="match status" value="1"/>
</dbReference>
<dbReference type="PANTHER" id="PTHR37314">
    <property type="entry name" value="SLR0142 PROTEIN"/>
    <property type="match status" value="1"/>
</dbReference>
<dbReference type="RefSeq" id="WP_188447126.1">
    <property type="nucleotide sequence ID" value="NZ_BMFO01000001.1"/>
</dbReference>
<dbReference type="AlphaFoldDB" id="A0A917CD56"/>
<keyword evidence="1" id="KW-0812">Transmembrane</keyword>
<reference evidence="2" key="1">
    <citation type="journal article" date="2014" name="Int. J. Syst. Evol. Microbiol.">
        <title>Complete genome sequence of Corynebacterium casei LMG S-19264T (=DSM 44701T), isolated from a smear-ripened cheese.</title>
        <authorList>
            <consortium name="US DOE Joint Genome Institute (JGI-PGF)"/>
            <person name="Walter F."/>
            <person name="Albersmeier A."/>
            <person name="Kalinowski J."/>
            <person name="Ruckert C."/>
        </authorList>
    </citation>
    <scope>NUCLEOTIDE SEQUENCE</scope>
    <source>
        <strain evidence="2">CGMCC 1.12726</strain>
    </source>
</reference>
<keyword evidence="3" id="KW-1185">Reference proteome</keyword>
<evidence type="ECO:0000313" key="2">
    <source>
        <dbReference type="EMBL" id="GGF84834.1"/>
    </source>
</evidence>
<keyword evidence="1" id="KW-1133">Transmembrane helix</keyword>
<comment type="caution">
    <text evidence="2">The sequence shown here is derived from an EMBL/GenBank/DDBJ whole genome shotgun (WGS) entry which is preliminary data.</text>
</comment>
<dbReference type="Pfam" id="PF06912">
    <property type="entry name" value="DUF1275"/>
    <property type="match status" value="1"/>
</dbReference>
<proteinExistence type="predicted"/>
<feature type="transmembrane region" description="Helical" evidence="1">
    <location>
        <begin position="9"/>
        <end position="31"/>
    </location>
</feature>
<evidence type="ECO:0000256" key="1">
    <source>
        <dbReference type="SAM" id="Phobius"/>
    </source>
</evidence>
<protein>
    <submittedName>
        <fullName evidence="2">Membrane protein</fullName>
    </submittedName>
</protein>
<feature type="transmembrane region" description="Helical" evidence="1">
    <location>
        <begin position="90"/>
        <end position="108"/>
    </location>
</feature>
<feature type="transmembrane region" description="Helical" evidence="1">
    <location>
        <begin position="168"/>
        <end position="189"/>
    </location>
</feature>
<evidence type="ECO:0000313" key="3">
    <source>
        <dbReference type="Proteomes" id="UP000632858"/>
    </source>
</evidence>
<feature type="transmembrane region" description="Helical" evidence="1">
    <location>
        <begin position="57"/>
        <end position="78"/>
    </location>
</feature>
<keyword evidence="1" id="KW-0472">Membrane</keyword>
<feature type="transmembrane region" description="Helical" evidence="1">
    <location>
        <begin position="114"/>
        <end position="138"/>
    </location>
</feature>